<feature type="region of interest" description="Disordered" evidence="1">
    <location>
        <begin position="1"/>
        <end position="47"/>
    </location>
</feature>
<evidence type="ECO:0000313" key="3">
    <source>
        <dbReference type="Proteomes" id="UP000499080"/>
    </source>
</evidence>
<gene>
    <name evidence="2" type="ORF">AVEN_213529_1</name>
</gene>
<evidence type="ECO:0000256" key="1">
    <source>
        <dbReference type="SAM" id="MobiDB-lite"/>
    </source>
</evidence>
<keyword evidence="3" id="KW-1185">Reference proteome</keyword>
<dbReference type="AlphaFoldDB" id="A0A4Y2FY73"/>
<sequence length="100" mass="11710">MRKPRPKGFSIRSSDSSHLKSKESICGREEQETKTNDRREYTTQGNKFRYTASTQTLSEIQHDKEIQAFLQVSENEETQTSPSFLIRKFRLKPSQVQRSI</sequence>
<dbReference type="Proteomes" id="UP000499080">
    <property type="component" value="Unassembled WGS sequence"/>
</dbReference>
<name>A0A4Y2FY73_ARAVE</name>
<organism evidence="2 3">
    <name type="scientific">Araneus ventricosus</name>
    <name type="common">Orbweaver spider</name>
    <name type="synonym">Epeira ventricosa</name>
    <dbReference type="NCBI Taxonomy" id="182803"/>
    <lineage>
        <taxon>Eukaryota</taxon>
        <taxon>Metazoa</taxon>
        <taxon>Ecdysozoa</taxon>
        <taxon>Arthropoda</taxon>
        <taxon>Chelicerata</taxon>
        <taxon>Arachnida</taxon>
        <taxon>Araneae</taxon>
        <taxon>Araneomorphae</taxon>
        <taxon>Entelegynae</taxon>
        <taxon>Araneoidea</taxon>
        <taxon>Araneidae</taxon>
        <taxon>Araneus</taxon>
    </lineage>
</organism>
<dbReference type="EMBL" id="BGPR01097588">
    <property type="protein sequence ID" value="GBM46081.1"/>
    <property type="molecule type" value="Genomic_DNA"/>
</dbReference>
<accession>A0A4Y2FY73</accession>
<feature type="compositionally biased region" description="Basic and acidic residues" evidence="1">
    <location>
        <begin position="15"/>
        <end position="41"/>
    </location>
</feature>
<evidence type="ECO:0000313" key="2">
    <source>
        <dbReference type="EMBL" id="GBM46081.1"/>
    </source>
</evidence>
<protein>
    <submittedName>
        <fullName evidence="2">Uncharacterized protein</fullName>
    </submittedName>
</protein>
<comment type="caution">
    <text evidence="2">The sequence shown here is derived from an EMBL/GenBank/DDBJ whole genome shotgun (WGS) entry which is preliminary data.</text>
</comment>
<proteinExistence type="predicted"/>
<reference evidence="2 3" key="1">
    <citation type="journal article" date="2019" name="Sci. Rep.">
        <title>Orb-weaving spider Araneus ventricosus genome elucidates the spidroin gene catalogue.</title>
        <authorList>
            <person name="Kono N."/>
            <person name="Nakamura H."/>
            <person name="Ohtoshi R."/>
            <person name="Moran D.A.P."/>
            <person name="Shinohara A."/>
            <person name="Yoshida Y."/>
            <person name="Fujiwara M."/>
            <person name="Mori M."/>
            <person name="Tomita M."/>
            <person name="Arakawa K."/>
        </authorList>
    </citation>
    <scope>NUCLEOTIDE SEQUENCE [LARGE SCALE GENOMIC DNA]</scope>
</reference>